<evidence type="ECO:0000313" key="2">
    <source>
        <dbReference type="Proteomes" id="UP000002945"/>
    </source>
</evidence>
<dbReference type="OrthoDB" id="1190548at2"/>
<comment type="caution">
    <text evidence="1">The sequence shown here is derived from an EMBL/GenBank/DDBJ whole genome shotgun (WGS) entry which is preliminary data.</text>
</comment>
<evidence type="ECO:0000313" key="1">
    <source>
        <dbReference type="EMBL" id="EDP96812.1"/>
    </source>
</evidence>
<gene>
    <name evidence="1" type="ORF">KAOT1_16653</name>
</gene>
<dbReference type="Proteomes" id="UP000002945">
    <property type="component" value="Unassembled WGS sequence"/>
</dbReference>
<dbReference type="AlphaFoldDB" id="A9DRL6"/>
<sequence length="106" mass="12420">MNWLTKKIKEHVAYMENTHVNDPKTTVLLDEIEELLQKDMTLTIKTLQQLDLLSIEWICSRFESVSYKLQSKVFVITLESLLKKFSPNINGFKEEVQEAKNAYNVN</sequence>
<proteinExistence type="predicted"/>
<keyword evidence="2" id="KW-1185">Reference proteome</keyword>
<organism evidence="1 2">
    <name type="scientific">Kordia algicida OT-1</name>
    <dbReference type="NCBI Taxonomy" id="391587"/>
    <lineage>
        <taxon>Bacteria</taxon>
        <taxon>Pseudomonadati</taxon>
        <taxon>Bacteroidota</taxon>
        <taxon>Flavobacteriia</taxon>
        <taxon>Flavobacteriales</taxon>
        <taxon>Flavobacteriaceae</taxon>
        <taxon>Kordia</taxon>
    </lineage>
</organism>
<name>A9DRL6_9FLAO</name>
<protein>
    <submittedName>
        <fullName evidence="1">Uncharacterized protein</fullName>
    </submittedName>
</protein>
<dbReference type="HOGENOM" id="CLU_2219653_0_0_10"/>
<dbReference type="STRING" id="391587.KAOT1_16653"/>
<reference evidence="1 2" key="1">
    <citation type="journal article" date="2011" name="J. Bacteriol.">
        <title>Genome sequence of the algicidal bacterium Kordia algicida OT-1.</title>
        <authorList>
            <person name="Lee H.S."/>
            <person name="Kang S.G."/>
            <person name="Kwon K.K."/>
            <person name="Lee J.H."/>
            <person name="Kim S.J."/>
        </authorList>
    </citation>
    <scope>NUCLEOTIDE SEQUENCE [LARGE SCALE GENOMIC DNA]</scope>
    <source>
        <strain evidence="1 2">OT-1</strain>
    </source>
</reference>
<dbReference type="RefSeq" id="WP_007095866.1">
    <property type="nucleotide sequence ID" value="NZ_CP142125.1"/>
</dbReference>
<accession>A9DRL6</accession>
<dbReference type="EMBL" id="ABIB01000003">
    <property type="protein sequence ID" value="EDP96812.1"/>
    <property type="molecule type" value="Genomic_DNA"/>
</dbReference>